<dbReference type="InParanoid" id="A0A7J8JX57"/>
<evidence type="ECO:0000313" key="3">
    <source>
        <dbReference type="Proteomes" id="UP000550707"/>
    </source>
</evidence>
<proteinExistence type="predicted"/>
<feature type="coiled-coil region" evidence="1">
    <location>
        <begin position="18"/>
        <end position="45"/>
    </location>
</feature>
<gene>
    <name evidence="2" type="ORF">HJG59_007736</name>
</gene>
<dbReference type="Proteomes" id="UP000550707">
    <property type="component" value="Unassembled WGS sequence"/>
</dbReference>
<protein>
    <submittedName>
        <fullName evidence="2">Lectin, mannose binding 1 like</fullName>
    </submittedName>
</protein>
<evidence type="ECO:0000256" key="1">
    <source>
        <dbReference type="SAM" id="Coils"/>
    </source>
</evidence>
<reference evidence="2 3" key="1">
    <citation type="journal article" date="2020" name="Nature">
        <title>Six reference-quality genomes reveal evolution of bat adaptations.</title>
        <authorList>
            <person name="Jebb D."/>
            <person name="Huang Z."/>
            <person name="Pippel M."/>
            <person name="Hughes G.M."/>
            <person name="Lavrichenko K."/>
            <person name="Devanna P."/>
            <person name="Winkler S."/>
            <person name="Jermiin L.S."/>
            <person name="Skirmuntt E.C."/>
            <person name="Katzourakis A."/>
            <person name="Burkitt-Gray L."/>
            <person name="Ray D.A."/>
            <person name="Sullivan K.A.M."/>
            <person name="Roscito J.G."/>
            <person name="Kirilenko B.M."/>
            <person name="Davalos L.M."/>
            <person name="Corthals A.P."/>
            <person name="Power M.L."/>
            <person name="Jones G."/>
            <person name="Ransome R.D."/>
            <person name="Dechmann D.K.N."/>
            <person name="Locatelli A.G."/>
            <person name="Puechmaille S.J."/>
            <person name="Fedrigo O."/>
            <person name="Jarvis E.D."/>
            <person name="Hiller M."/>
            <person name="Vernes S.C."/>
            <person name="Myers E.W."/>
            <person name="Teeling E.C."/>
        </authorList>
    </citation>
    <scope>NUCLEOTIDE SEQUENCE [LARGE SCALE GENOMIC DNA]</scope>
    <source>
        <strain evidence="2">MMolMol1</strain>
        <tissue evidence="2">Muscle</tissue>
    </source>
</reference>
<dbReference type="EMBL" id="JACASF010000001">
    <property type="protein sequence ID" value="KAF6500702.1"/>
    <property type="molecule type" value="Genomic_DNA"/>
</dbReference>
<name>A0A7J8JX57_MOLMO</name>
<keyword evidence="3" id="KW-1185">Reference proteome</keyword>
<keyword evidence="1" id="KW-0175">Coiled coil</keyword>
<sequence length="103" mass="11766">MRTGGLPGRGHLMAGEIIFDLEETLNRHKQILQNLSEHLAQAERQWKQQLGSPGQARPEGTWDTATHMASRAQVFYLPVGIKHHFSEWAQILSLLQKDLWAQQ</sequence>
<dbReference type="AlphaFoldDB" id="A0A7J8JX57"/>
<accession>A0A7J8JX57</accession>
<comment type="caution">
    <text evidence="2">The sequence shown here is derived from an EMBL/GenBank/DDBJ whole genome shotgun (WGS) entry which is preliminary data.</text>
</comment>
<evidence type="ECO:0000313" key="2">
    <source>
        <dbReference type="EMBL" id="KAF6500702.1"/>
    </source>
</evidence>
<organism evidence="2 3">
    <name type="scientific">Molossus molossus</name>
    <name type="common">Pallas' mastiff bat</name>
    <name type="synonym">Vespertilio molossus</name>
    <dbReference type="NCBI Taxonomy" id="27622"/>
    <lineage>
        <taxon>Eukaryota</taxon>
        <taxon>Metazoa</taxon>
        <taxon>Chordata</taxon>
        <taxon>Craniata</taxon>
        <taxon>Vertebrata</taxon>
        <taxon>Euteleostomi</taxon>
        <taxon>Mammalia</taxon>
        <taxon>Eutheria</taxon>
        <taxon>Laurasiatheria</taxon>
        <taxon>Chiroptera</taxon>
        <taxon>Yangochiroptera</taxon>
        <taxon>Molossidae</taxon>
        <taxon>Molossus</taxon>
    </lineage>
</organism>